<reference evidence="2 3" key="1">
    <citation type="submission" date="2020-08" db="EMBL/GenBank/DDBJ databases">
        <title>The genome sequence of Novosphingobium flavum 4Y4.</title>
        <authorList>
            <person name="Liu Y."/>
        </authorList>
    </citation>
    <scope>NUCLEOTIDE SEQUENCE [LARGE SCALE GENOMIC DNA]</scope>
    <source>
        <strain evidence="2 3">4Y4</strain>
    </source>
</reference>
<dbReference type="AlphaFoldDB" id="A0A7X1KDZ5"/>
<sequence>METFYDYVTVALFAAFAVLLLQRSVMQPPPDSLWAYLPPAVACAAANQAGNAGHDALAVCLILATVVYAFKVLQVRVRW</sequence>
<evidence type="ECO:0000313" key="3">
    <source>
        <dbReference type="Proteomes" id="UP000520156"/>
    </source>
</evidence>
<dbReference type="EMBL" id="JACLAU010000067">
    <property type="protein sequence ID" value="MBC2653662.1"/>
    <property type="molecule type" value="Genomic_DNA"/>
</dbReference>
<gene>
    <name evidence="2" type="ORF">H7F49_18440</name>
</gene>
<keyword evidence="3" id="KW-1185">Reference proteome</keyword>
<name>A0A7X1KDZ5_9SPHN</name>
<organism evidence="2 3">
    <name type="scientific">Novosphingobium aerophilum</name>
    <dbReference type="NCBI Taxonomy" id="2839843"/>
    <lineage>
        <taxon>Bacteria</taxon>
        <taxon>Pseudomonadati</taxon>
        <taxon>Pseudomonadota</taxon>
        <taxon>Alphaproteobacteria</taxon>
        <taxon>Sphingomonadales</taxon>
        <taxon>Sphingomonadaceae</taxon>
        <taxon>Novosphingobium</taxon>
    </lineage>
</organism>
<comment type="caution">
    <text evidence="2">The sequence shown here is derived from an EMBL/GenBank/DDBJ whole genome shotgun (WGS) entry which is preliminary data.</text>
</comment>
<evidence type="ECO:0000256" key="1">
    <source>
        <dbReference type="SAM" id="Phobius"/>
    </source>
</evidence>
<keyword evidence="1" id="KW-1133">Transmembrane helix</keyword>
<evidence type="ECO:0000313" key="2">
    <source>
        <dbReference type="EMBL" id="MBC2653662.1"/>
    </source>
</evidence>
<keyword evidence="1" id="KW-0472">Membrane</keyword>
<dbReference type="Proteomes" id="UP000520156">
    <property type="component" value="Unassembled WGS sequence"/>
</dbReference>
<feature type="transmembrane region" description="Helical" evidence="1">
    <location>
        <begin position="56"/>
        <end position="73"/>
    </location>
</feature>
<proteinExistence type="predicted"/>
<keyword evidence="1" id="KW-0812">Transmembrane</keyword>
<accession>A0A7X1KDZ5</accession>
<protein>
    <submittedName>
        <fullName evidence="2">Uncharacterized protein</fullName>
    </submittedName>
</protein>
<dbReference type="InterPro" id="IPR054655">
    <property type="entry name" value="XrtV-like"/>
</dbReference>
<dbReference type="NCBIfam" id="NF045607">
    <property type="entry name" value="exo_Victor_syst"/>
    <property type="match status" value="1"/>
</dbReference>
<dbReference type="RefSeq" id="WP_185685034.1">
    <property type="nucleotide sequence ID" value="NZ_JACLAU010000067.1"/>
</dbReference>